<sequence length="71" mass="8235">TLRTRRSLPATKAISLQPLRASSPQPNHNDPYLTVIILHPNRRHAYLRSSKFWPERRLVVVGMVTVYVNFP</sequence>
<organism evidence="1">
    <name type="scientific">Pararge aegeria</name>
    <name type="common">speckled wood butterfly</name>
    <dbReference type="NCBI Taxonomy" id="116150"/>
    <lineage>
        <taxon>Eukaryota</taxon>
        <taxon>Metazoa</taxon>
        <taxon>Ecdysozoa</taxon>
        <taxon>Arthropoda</taxon>
        <taxon>Hexapoda</taxon>
        <taxon>Insecta</taxon>
        <taxon>Pterygota</taxon>
        <taxon>Neoptera</taxon>
        <taxon>Endopterygota</taxon>
        <taxon>Lepidoptera</taxon>
        <taxon>Glossata</taxon>
        <taxon>Ditrysia</taxon>
        <taxon>Papilionoidea</taxon>
        <taxon>Nymphalidae</taxon>
        <taxon>Satyrinae</taxon>
        <taxon>Satyrini</taxon>
        <taxon>Parargina</taxon>
        <taxon>Pararge</taxon>
    </lineage>
</organism>
<name>S4PP85_9NEOP</name>
<accession>S4PP85</accession>
<reference evidence="1" key="2">
    <citation type="submission" date="2013-05" db="EMBL/GenBank/DDBJ databases">
        <authorList>
            <person name="Carter J.-M."/>
            <person name="Baker S.C."/>
            <person name="Pink R."/>
            <person name="Carter D.R.F."/>
            <person name="Collins A."/>
            <person name="Tomlin J."/>
            <person name="Gibbs M."/>
            <person name="Breuker C.J."/>
        </authorList>
    </citation>
    <scope>NUCLEOTIDE SEQUENCE</scope>
    <source>
        <tissue evidence="1">Ovary</tissue>
    </source>
</reference>
<protein>
    <submittedName>
        <fullName evidence="1">Uncharacterized protein</fullName>
    </submittedName>
</protein>
<feature type="non-terminal residue" evidence="1">
    <location>
        <position position="1"/>
    </location>
</feature>
<dbReference type="AlphaFoldDB" id="S4PP85"/>
<proteinExistence type="predicted"/>
<reference evidence="1" key="1">
    <citation type="journal article" date="2013" name="BMC Genomics">
        <title>Unscrambling butterfly oogenesis.</title>
        <authorList>
            <person name="Carter J.M."/>
            <person name="Baker S.C."/>
            <person name="Pink R."/>
            <person name="Carter D.R."/>
            <person name="Collins A."/>
            <person name="Tomlin J."/>
            <person name="Gibbs M."/>
            <person name="Breuker C.J."/>
        </authorList>
    </citation>
    <scope>NUCLEOTIDE SEQUENCE</scope>
    <source>
        <tissue evidence="1">Ovary</tissue>
    </source>
</reference>
<dbReference type="EMBL" id="GAIX01002590">
    <property type="protein sequence ID" value="JAA89970.1"/>
    <property type="molecule type" value="Transcribed_RNA"/>
</dbReference>
<evidence type="ECO:0000313" key="1">
    <source>
        <dbReference type="EMBL" id="JAA89970.1"/>
    </source>
</evidence>